<reference evidence="1 2" key="1">
    <citation type="submission" date="2019-03" db="EMBL/GenBank/DDBJ databases">
        <title>First draft genome of Liparis tanakae, snailfish: a comprehensive survey of snailfish specific genes.</title>
        <authorList>
            <person name="Kim W."/>
            <person name="Song I."/>
            <person name="Jeong J.-H."/>
            <person name="Kim D."/>
            <person name="Kim S."/>
            <person name="Ryu S."/>
            <person name="Song J.Y."/>
            <person name="Lee S.K."/>
        </authorList>
    </citation>
    <scope>NUCLEOTIDE SEQUENCE [LARGE SCALE GENOMIC DNA]</scope>
    <source>
        <tissue evidence="1">Muscle</tissue>
    </source>
</reference>
<dbReference type="EMBL" id="SRLO01000985">
    <property type="protein sequence ID" value="TNN43160.1"/>
    <property type="molecule type" value="Genomic_DNA"/>
</dbReference>
<proteinExistence type="predicted"/>
<keyword evidence="2" id="KW-1185">Reference proteome</keyword>
<dbReference type="Proteomes" id="UP000314294">
    <property type="component" value="Unassembled WGS sequence"/>
</dbReference>
<evidence type="ECO:0000313" key="1">
    <source>
        <dbReference type="EMBL" id="TNN43160.1"/>
    </source>
</evidence>
<protein>
    <submittedName>
        <fullName evidence="1">Uncharacterized protein</fullName>
    </submittedName>
</protein>
<dbReference type="AlphaFoldDB" id="A0A4Z2FQL4"/>
<comment type="caution">
    <text evidence="1">The sequence shown here is derived from an EMBL/GenBank/DDBJ whole genome shotgun (WGS) entry which is preliminary data.</text>
</comment>
<organism evidence="1 2">
    <name type="scientific">Liparis tanakae</name>
    <name type="common">Tanaka's snailfish</name>
    <dbReference type="NCBI Taxonomy" id="230148"/>
    <lineage>
        <taxon>Eukaryota</taxon>
        <taxon>Metazoa</taxon>
        <taxon>Chordata</taxon>
        <taxon>Craniata</taxon>
        <taxon>Vertebrata</taxon>
        <taxon>Euteleostomi</taxon>
        <taxon>Actinopterygii</taxon>
        <taxon>Neopterygii</taxon>
        <taxon>Teleostei</taxon>
        <taxon>Neoteleostei</taxon>
        <taxon>Acanthomorphata</taxon>
        <taxon>Eupercaria</taxon>
        <taxon>Perciformes</taxon>
        <taxon>Cottioidei</taxon>
        <taxon>Cottales</taxon>
        <taxon>Liparidae</taxon>
        <taxon>Liparis</taxon>
    </lineage>
</organism>
<name>A0A4Z2FQL4_9TELE</name>
<evidence type="ECO:0000313" key="2">
    <source>
        <dbReference type="Proteomes" id="UP000314294"/>
    </source>
</evidence>
<accession>A0A4Z2FQL4</accession>
<gene>
    <name evidence="1" type="ORF">EYF80_046645</name>
</gene>
<sequence length="77" mass="8549">MHNSHRCLARGGRLGDDGSFCGEILPLDLTTDKVLEQLASQHASVRSCCSSDAVLFGVSSEPWKFIQKNNMKINWQI</sequence>